<evidence type="ECO:0000256" key="3">
    <source>
        <dbReference type="SAM" id="SignalP"/>
    </source>
</evidence>
<feature type="signal peptide" evidence="3">
    <location>
        <begin position="1"/>
        <end position="22"/>
    </location>
</feature>
<keyword evidence="1" id="KW-0813">Transport</keyword>
<dbReference type="InterPro" id="IPR058792">
    <property type="entry name" value="Beta-barrel_RND_2"/>
</dbReference>
<evidence type="ECO:0000259" key="5">
    <source>
        <dbReference type="Pfam" id="PF25973"/>
    </source>
</evidence>
<evidence type="ECO:0000259" key="4">
    <source>
        <dbReference type="Pfam" id="PF25954"/>
    </source>
</evidence>
<dbReference type="InterPro" id="IPR058647">
    <property type="entry name" value="BSH_CzcB-like"/>
</dbReference>
<dbReference type="Pfam" id="PF25954">
    <property type="entry name" value="Beta-barrel_RND_2"/>
    <property type="match status" value="1"/>
</dbReference>
<gene>
    <name evidence="7" type="ORF">Kalk_01115</name>
</gene>
<feature type="compositionally biased region" description="Basic and acidic residues" evidence="2">
    <location>
        <begin position="43"/>
        <end position="93"/>
    </location>
</feature>
<dbReference type="GO" id="GO:0030288">
    <property type="term" value="C:outer membrane-bounded periplasmic space"/>
    <property type="evidence" value="ECO:0007669"/>
    <property type="project" value="TreeGrafter"/>
</dbReference>
<dbReference type="InterPro" id="IPR051909">
    <property type="entry name" value="MFP_Cation_Efflux"/>
</dbReference>
<dbReference type="Gene3D" id="2.40.50.100">
    <property type="match status" value="1"/>
</dbReference>
<evidence type="ECO:0000259" key="6">
    <source>
        <dbReference type="Pfam" id="PF25975"/>
    </source>
</evidence>
<organism evidence="7 8">
    <name type="scientific">Ketobacter alkanivorans</name>
    <dbReference type="NCBI Taxonomy" id="1917421"/>
    <lineage>
        <taxon>Bacteria</taxon>
        <taxon>Pseudomonadati</taxon>
        <taxon>Pseudomonadota</taxon>
        <taxon>Gammaproteobacteria</taxon>
        <taxon>Pseudomonadales</taxon>
        <taxon>Ketobacteraceae</taxon>
        <taxon>Ketobacter</taxon>
    </lineage>
</organism>
<dbReference type="PANTHER" id="PTHR30097">
    <property type="entry name" value="CATION EFFLUX SYSTEM PROTEIN CUSB"/>
    <property type="match status" value="1"/>
</dbReference>
<feature type="domain" description="CzcB-like barrel-sandwich hybrid" evidence="5">
    <location>
        <begin position="133"/>
        <end position="204"/>
    </location>
</feature>
<protein>
    <submittedName>
        <fullName evidence="7">Acetyl-CoA carboxylase biotin carboxyl carrier protein subunit</fullName>
    </submittedName>
</protein>
<feature type="domain" description="CusB-like beta-barrel" evidence="4">
    <location>
        <begin position="207"/>
        <end position="275"/>
    </location>
</feature>
<feature type="chain" id="PRO_5014746258" evidence="3">
    <location>
        <begin position="23"/>
        <end position="357"/>
    </location>
</feature>
<accession>A0A2K9LFH0</accession>
<dbReference type="InterPro" id="IPR011053">
    <property type="entry name" value="Single_hybrid_motif"/>
</dbReference>
<evidence type="ECO:0000256" key="2">
    <source>
        <dbReference type="SAM" id="MobiDB-lite"/>
    </source>
</evidence>
<sequence>MKLTLILSAILVGWLSQNPAFAAETPDKKSHSHADHAPQTSHQEGEEVHDDEAHHENETDHTHTDEEHRNDEKDHDDHEGEHGHGGEHGEEQSTRIDDVMAAQVEIKTASASSQLLRQSIVAYGRLTTDAGQISHVRARYSGLIKSVKHTIGDAIKKGDLLAEVESNESLKVYPIQAPISGTVIQRHANTGEMTQDQVLFSIANFDTLWAEFRIYPSQQSVVKAGQSAHIDVDEREFSGQIQHIIPALDKPYQLARVKLDNRSSGLTPGLLVEGQIIVGEFRVDLAVEKAAIQTLNEQPGVFVKNASEYGFAPLRLGRADDRYVEVLSGLNPGQSYVSKNSYLIKADIEKSEAEHEH</sequence>
<dbReference type="InterPro" id="IPR058649">
    <property type="entry name" value="CzcB_C"/>
</dbReference>
<dbReference type="KEGG" id="kak:Kalk_01115"/>
<evidence type="ECO:0000313" key="7">
    <source>
        <dbReference type="EMBL" id="AUM11118.1"/>
    </source>
</evidence>
<evidence type="ECO:0000256" key="1">
    <source>
        <dbReference type="ARBA" id="ARBA00022448"/>
    </source>
</evidence>
<dbReference type="Proteomes" id="UP000235116">
    <property type="component" value="Chromosome"/>
</dbReference>
<dbReference type="GO" id="GO:0060003">
    <property type="term" value="P:copper ion export"/>
    <property type="evidence" value="ECO:0007669"/>
    <property type="project" value="TreeGrafter"/>
</dbReference>
<dbReference type="AlphaFoldDB" id="A0A2K9LFH0"/>
<dbReference type="GO" id="GO:0046914">
    <property type="term" value="F:transition metal ion binding"/>
    <property type="evidence" value="ECO:0007669"/>
    <property type="project" value="TreeGrafter"/>
</dbReference>
<dbReference type="Pfam" id="PF25973">
    <property type="entry name" value="BSH_CzcB"/>
    <property type="match status" value="1"/>
</dbReference>
<evidence type="ECO:0000313" key="8">
    <source>
        <dbReference type="Proteomes" id="UP000235116"/>
    </source>
</evidence>
<dbReference type="SUPFAM" id="SSF51230">
    <property type="entry name" value="Single hybrid motif"/>
    <property type="match status" value="1"/>
</dbReference>
<feature type="domain" description="CzcB-like C-terminal circularly permuted SH3-like" evidence="6">
    <location>
        <begin position="285"/>
        <end position="345"/>
    </location>
</feature>
<dbReference type="Gene3D" id="2.40.420.20">
    <property type="match status" value="1"/>
</dbReference>
<dbReference type="EMBL" id="CP022684">
    <property type="protein sequence ID" value="AUM11118.1"/>
    <property type="molecule type" value="Genomic_DNA"/>
</dbReference>
<keyword evidence="3" id="KW-0732">Signal</keyword>
<dbReference type="RefSeq" id="WP_101892458.1">
    <property type="nucleotide sequence ID" value="NZ_CP022684.1"/>
</dbReference>
<reference evidence="8" key="1">
    <citation type="submission" date="2017-08" db="EMBL/GenBank/DDBJ databases">
        <title>Direct submision.</title>
        <authorList>
            <person name="Kim S.-J."/>
            <person name="Rhee S.-K."/>
        </authorList>
    </citation>
    <scope>NUCLEOTIDE SEQUENCE [LARGE SCALE GENOMIC DNA]</scope>
    <source>
        <strain evidence="8">GI5</strain>
    </source>
</reference>
<name>A0A2K9LFH0_9GAMM</name>
<dbReference type="Pfam" id="PF25975">
    <property type="entry name" value="CzcB_C"/>
    <property type="match status" value="1"/>
</dbReference>
<dbReference type="CDD" id="cd06850">
    <property type="entry name" value="biotinyl_domain"/>
    <property type="match status" value="1"/>
</dbReference>
<keyword evidence="8" id="KW-1185">Reference proteome</keyword>
<feature type="compositionally biased region" description="Basic and acidic residues" evidence="2">
    <location>
        <begin position="25"/>
        <end position="36"/>
    </location>
</feature>
<dbReference type="GO" id="GO:0015679">
    <property type="term" value="P:plasma membrane copper ion transport"/>
    <property type="evidence" value="ECO:0007669"/>
    <property type="project" value="TreeGrafter"/>
</dbReference>
<dbReference type="PANTHER" id="PTHR30097:SF4">
    <property type="entry name" value="SLR6042 PROTEIN"/>
    <property type="match status" value="1"/>
</dbReference>
<proteinExistence type="predicted"/>
<feature type="region of interest" description="Disordered" evidence="2">
    <location>
        <begin position="23"/>
        <end position="93"/>
    </location>
</feature>
<dbReference type="OrthoDB" id="9768185at2"/>